<comment type="caution">
    <text evidence="5">The sequence shown here is derived from an EMBL/GenBank/DDBJ whole genome shotgun (WGS) entry which is preliminary data.</text>
</comment>
<keyword evidence="3 5" id="KW-0808">Transferase</keyword>
<dbReference type="Pfam" id="PF13641">
    <property type="entry name" value="Glyco_tranf_2_3"/>
    <property type="match status" value="1"/>
</dbReference>
<dbReference type="EMBL" id="VWPK01000084">
    <property type="protein sequence ID" value="KAA5608403.1"/>
    <property type="molecule type" value="Genomic_DNA"/>
</dbReference>
<evidence type="ECO:0000256" key="2">
    <source>
        <dbReference type="ARBA" id="ARBA00022676"/>
    </source>
</evidence>
<proteinExistence type="inferred from homology"/>
<evidence type="ECO:0000256" key="3">
    <source>
        <dbReference type="ARBA" id="ARBA00022679"/>
    </source>
</evidence>
<gene>
    <name evidence="5" type="ORF">F1189_29165</name>
</gene>
<dbReference type="Pfam" id="PF13692">
    <property type="entry name" value="Glyco_trans_1_4"/>
    <property type="match status" value="1"/>
</dbReference>
<dbReference type="Gene3D" id="3.40.50.2000">
    <property type="entry name" value="Glycogen Phosphorylase B"/>
    <property type="match status" value="2"/>
</dbReference>
<dbReference type="SUPFAM" id="SSF48452">
    <property type="entry name" value="TPR-like"/>
    <property type="match status" value="1"/>
</dbReference>
<dbReference type="OrthoDB" id="9771846at2"/>
<feature type="domain" description="Glycosyltransferase subfamily 4-like N-terminal" evidence="4">
    <location>
        <begin position="636"/>
        <end position="828"/>
    </location>
</feature>
<name>A0A5M6IJF2_9PROT</name>
<evidence type="ECO:0000256" key="1">
    <source>
        <dbReference type="ARBA" id="ARBA00006739"/>
    </source>
</evidence>
<dbReference type="Proteomes" id="UP000325255">
    <property type="component" value="Unassembled WGS sequence"/>
</dbReference>
<dbReference type="SUPFAM" id="SSF53756">
    <property type="entry name" value="UDP-Glycosyltransferase/glycogen phosphorylase"/>
    <property type="match status" value="1"/>
</dbReference>
<dbReference type="Gene3D" id="3.90.550.10">
    <property type="entry name" value="Spore Coat Polysaccharide Biosynthesis Protein SpsA, Chain A"/>
    <property type="match status" value="1"/>
</dbReference>
<keyword evidence="2" id="KW-0328">Glycosyltransferase</keyword>
<protein>
    <submittedName>
        <fullName evidence="5">Glycosyltransferase</fullName>
    </submittedName>
</protein>
<dbReference type="Gene3D" id="1.25.40.10">
    <property type="entry name" value="Tetratricopeptide repeat domain"/>
    <property type="match status" value="1"/>
</dbReference>
<dbReference type="InterPro" id="IPR011990">
    <property type="entry name" value="TPR-like_helical_dom_sf"/>
</dbReference>
<evidence type="ECO:0000259" key="4">
    <source>
        <dbReference type="Pfam" id="PF13439"/>
    </source>
</evidence>
<dbReference type="PANTHER" id="PTHR43179">
    <property type="entry name" value="RHAMNOSYLTRANSFERASE WBBL"/>
    <property type="match status" value="1"/>
</dbReference>
<dbReference type="RefSeq" id="WP_150045393.1">
    <property type="nucleotide sequence ID" value="NZ_OW485601.1"/>
</dbReference>
<evidence type="ECO:0000313" key="6">
    <source>
        <dbReference type="Proteomes" id="UP000325255"/>
    </source>
</evidence>
<dbReference type="GO" id="GO:0016757">
    <property type="term" value="F:glycosyltransferase activity"/>
    <property type="evidence" value="ECO:0007669"/>
    <property type="project" value="UniProtKB-KW"/>
</dbReference>
<dbReference type="Pfam" id="PF13439">
    <property type="entry name" value="Glyco_transf_4"/>
    <property type="match status" value="1"/>
</dbReference>
<dbReference type="PANTHER" id="PTHR43179:SF12">
    <property type="entry name" value="GALACTOFURANOSYLTRANSFERASE GLFT2"/>
    <property type="match status" value="1"/>
</dbReference>
<accession>A0A5M6IJF2</accession>
<evidence type="ECO:0000313" key="5">
    <source>
        <dbReference type="EMBL" id="KAA5608403.1"/>
    </source>
</evidence>
<reference evidence="5 6" key="1">
    <citation type="submission" date="2019-09" db="EMBL/GenBank/DDBJ databases">
        <title>Genome sequence of Rhodovastum atsumiense, a diverse member of the Acetobacteraceae family of non-sulfur purple photosynthetic bacteria.</title>
        <authorList>
            <person name="Meyer T."/>
            <person name="Kyndt J."/>
        </authorList>
    </citation>
    <scope>NUCLEOTIDE SEQUENCE [LARGE SCALE GENOMIC DNA]</scope>
    <source>
        <strain evidence="5 6">DSM 21279</strain>
    </source>
</reference>
<dbReference type="InterPro" id="IPR028098">
    <property type="entry name" value="Glyco_trans_4-like_N"/>
</dbReference>
<dbReference type="AlphaFoldDB" id="A0A5M6IJF2"/>
<dbReference type="SUPFAM" id="SSF53448">
    <property type="entry name" value="Nucleotide-diphospho-sugar transferases"/>
    <property type="match status" value="1"/>
</dbReference>
<sequence length="1004" mass="105339">MNEVQGAALALPTRAGILARQARDAFDRGQAALAGGDVADALRWLDRARRFAPEDDTVGFTLGIARLAQGDAAAALALLDGVARRTDAREAWLASAVAAWRTGCTERAAAALRTLLSRHSLANDPTLAPLAEAVAAAEGAPGWCGLREDGCLAMASAAPVTALLDGREVSAARPVPAGRRLEVTAGARPLLGSPLDLVALRRTEGFVAALAGGLEGWAWHPASPDMPPRLTIRAASGRFRLDILAEDAAMTAARSLARPRRFVVPAASLPGAGLLHVCGPDGRDLAGSPLDPSLESRNAVSAARAVAAAFPVGPVRAKAPPVPPLLAVPADAWARPAAAPCAPRRRVAVVVPVYGNTGLTLACLDAVLATAPTGTRVVVVDDATPEPELAQALDALARRRRIRLLRHARNRGFPAAANAGLRAARALPGDPDVVLLNSDTLTPPGWIEALRAAVQAEPDIGTATPLSNDATILSYPLVAGGNPAPDAAGLRRLAALAARVNAGITVEIPTAVGFCMYIRRECLDATGLFREDLFAQGYGEENDFCLRARHLGWRHVAVPGTFVAHLGGASFGAARSPLIVRNNAILERLHPGYRALVAAHQRADPLLPARRRLDAAGFAASRHGAAAILITHDSGGGVERAVRARCAALREEGLRPLVLRPVRTEGMRTEGMRTGDGADPDRASLCVVSDGPEPTTPNLRFALPAEWPALLRLLRAARPAVVELHHLLGHDPSLAGLAERLGVPCDVHVHDYAWLCPRITLVGPTGHYCGEPEADPTCEACIADAGTATGEAIAVAALRRRSAARLGTARRVIVPSADAAARLRRHFPAVLPLIRPLDDDAALPPRRPGPATPVRRVCVVGGIGPEKGYDVLLACARDAAGRRLPLEFVLVGHSPDDARLLATGRVFVTGPYEPDEVVAQIRAQDAHLGFLPSVWPETWCYTLGEAWRAGLDVAVFDIGAQSERVRRTGRGWVLPFGLLPAAVNNALLAVAIHSGHECLRASVA</sequence>
<keyword evidence="6" id="KW-1185">Reference proteome</keyword>
<dbReference type="InterPro" id="IPR029044">
    <property type="entry name" value="Nucleotide-diphossugar_trans"/>
</dbReference>
<organism evidence="5 6">
    <name type="scientific">Rhodovastum atsumiense</name>
    <dbReference type="NCBI Taxonomy" id="504468"/>
    <lineage>
        <taxon>Bacteria</taxon>
        <taxon>Pseudomonadati</taxon>
        <taxon>Pseudomonadota</taxon>
        <taxon>Alphaproteobacteria</taxon>
        <taxon>Acetobacterales</taxon>
        <taxon>Acetobacteraceae</taxon>
        <taxon>Rhodovastum</taxon>
    </lineage>
</organism>
<comment type="similarity">
    <text evidence="1">Belongs to the glycosyltransferase 2 family.</text>
</comment>